<dbReference type="Pfam" id="PF19594">
    <property type="entry name" value="DUF6099"/>
    <property type="match status" value="1"/>
</dbReference>
<dbReference type="Proteomes" id="UP001614394">
    <property type="component" value="Unassembled WGS sequence"/>
</dbReference>
<comment type="caution">
    <text evidence="1">The sequence shown here is derived from an EMBL/GenBank/DDBJ whole genome shotgun (WGS) entry which is preliminary data.</text>
</comment>
<protein>
    <submittedName>
        <fullName evidence="1">DUF6099 family protein</fullName>
    </submittedName>
</protein>
<sequence>MDAVRLILATRHALEQAWQVEDLITEAWQAQALAEAVGGHLALHGPPELRTAGFSVGESGGGRACGPAGLCGLPGVRPETVRASILTGVREPARALTELRDLLSELGAALVGLACSAEEEAVYWQCIDAMDAAEDSKDRVCALLGALGS</sequence>
<organism evidence="1 2">
    <name type="scientific">Streptomyces fildesensis</name>
    <dbReference type="NCBI Taxonomy" id="375757"/>
    <lineage>
        <taxon>Bacteria</taxon>
        <taxon>Bacillati</taxon>
        <taxon>Actinomycetota</taxon>
        <taxon>Actinomycetes</taxon>
        <taxon>Kitasatosporales</taxon>
        <taxon>Streptomycetaceae</taxon>
        <taxon>Streptomyces</taxon>
    </lineage>
</organism>
<gene>
    <name evidence="1" type="ORF">ACIGXA_19675</name>
</gene>
<evidence type="ECO:0000313" key="2">
    <source>
        <dbReference type="Proteomes" id="UP001614394"/>
    </source>
</evidence>
<evidence type="ECO:0000313" key="1">
    <source>
        <dbReference type="EMBL" id="MFI9102738.1"/>
    </source>
</evidence>
<dbReference type="InterPro" id="IPR046081">
    <property type="entry name" value="DUF6099"/>
</dbReference>
<name>A0ABW8C9F7_9ACTN</name>
<accession>A0ABW8C9F7</accession>
<proteinExistence type="predicted"/>
<dbReference type="EMBL" id="JBITYG010000005">
    <property type="protein sequence ID" value="MFI9102738.1"/>
    <property type="molecule type" value="Genomic_DNA"/>
</dbReference>
<keyword evidence="2" id="KW-1185">Reference proteome</keyword>
<reference evidence="1 2" key="1">
    <citation type="submission" date="2024-10" db="EMBL/GenBank/DDBJ databases">
        <title>The Natural Products Discovery Center: Release of the First 8490 Sequenced Strains for Exploring Actinobacteria Biosynthetic Diversity.</title>
        <authorList>
            <person name="Kalkreuter E."/>
            <person name="Kautsar S.A."/>
            <person name="Yang D."/>
            <person name="Bader C.D."/>
            <person name="Teijaro C.N."/>
            <person name="Fluegel L."/>
            <person name="Davis C.M."/>
            <person name="Simpson J.R."/>
            <person name="Lauterbach L."/>
            <person name="Steele A.D."/>
            <person name="Gui C."/>
            <person name="Meng S."/>
            <person name="Li G."/>
            <person name="Viehrig K."/>
            <person name="Ye F."/>
            <person name="Su P."/>
            <person name="Kiefer A.F."/>
            <person name="Nichols A."/>
            <person name="Cepeda A.J."/>
            <person name="Yan W."/>
            <person name="Fan B."/>
            <person name="Jiang Y."/>
            <person name="Adhikari A."/>
            <person name="Zheng C.-J."/>
            <person name="Schuster L."/>
            <person name="Cowan T.M."/>
            <person name="Smanski M.J."/>
            <person name="Chevrette M.G."/>
            <person name="De Carvalho L.P.S."/>
            <person name="Shen B."/>
        </authorList>
    </citation>
    <scope>NUCLEOTIDE SEQUENCE [LARGE SCALE GENOMIC DNA]</scope>
    <source>
        <strain evidence="1 2">NPDC053399</strain>
    </source>
</reference>
<dbReference type="RefSeq" id="WP_399650763.1">
    <property type="nucleotide sequence ID" value="NZ_JBITYG010000005.1"/>
</dbReference>